<protein>
    <submittedName>
        <fullName evidence="2">Uncharacterized protein</fullName>
    </submittedName>
</protein>
<comment type="caution">
    <text evidence="2">The sequence shown here is derived from an EMBL/GenBank/DDBJ whole genome shotgun (WGS) entry which is preliminary data.</text>
</comment>
<organism evidence="2 3">
    <name type="scientific">Lentinula raphanica</name>
    <dbReference type="NCBI Taxonomy" id="153919"/>
    <lineage>
        <taxon>Eukaryota</taxon>
        <taxon>Fungi</taxon>
        <taxon>Dikarya</taxon>
        <taxon>Basidiomycota</taxon>
        <taxon>Agaricomycotina</taxon>
        <taxon>Agaricomycetes</taxon>
        <taxon>Agaricomycetidae</taxon>
        <taxon>Agaricales</taxon>
        <taxon>Marasmiineae</taxon>
        <taxon>Omphalotaceae</taxon>
        <taxon>Lentinula</taxon>
    </lineage>
</organism>
<dbReference type="EMBL" id="MU806078">
    <property type="protein sequence ID" value="KAJ3840453.1"/>
    <property type="molecule type" value="Genomic_DNA"/>
</dbReference>
<dbReference type="Proteomes" id="UP001163846">
    <property type="component" value="Unassembled WGS sequence"/>
</dbReference>
<dbReference type="AlphaFoldDB" id="A0AA38PCM9"/>
<sequence>MDLFDPAPSSSTAHRQPHRIENSSDPESAPPAYSATPMESLGDTRVTFQGMPGFPTEFVTGPPPCRDLDGISPVFFGSAHFDDSSVHPCKIAPGLSPSPCRVPYGSKEHHHNGPYTLLPFNPETMELVPTSGGRIPTGRRPIVGGHERDKDVKLYHAVALVSGRSGIVRVPGKTAPHLSGCNFAWGGIERVFQHNYEIL</sequence>
<evidence type="ECO:0000313" key="3">
    <source>
        <dbReference type="Proteomes" id="UP001163846"/>
    </source>
</evidence>
<dbReference type="Pfam" id="PF11901">
    <property type="entry name" value="DM9"/>
    <property type="match status" value="1"/>
</dbReference>
<feature type="region of interest" description="Disordered" evidence="1">
    <location>
        <begin position="1"/>
        <end position="38"/>
    </location>
</feature>
<name>A0AA38PCM9_9AGAR</name>
<evidence type="ECO:0000313" key="2">
    <source>
        <dbReference type="EMBL" id="KAJ3840453.1"/>
    </source>
</evidence>
<gene>
    <name evidence="2" type="ORF">F5878DRAFT_533652</name>
</gene>
<evidence type="ECO:0000256" key="1">
    <source>
        <dbReference type="SAM" id="MobiDB-lite"/>
    </source>
</evidence>
<reference evidence="2" key="1">
    <citation type="submission" date="2022-08" db="EMBL/GenBank/DDBJ databases">
        <authorList>
            <consortium name="DOE Joint Genome Institute"/>
            <person name="Min B."/>
            <person name="Riley R."/>
            <person name="Sierra-Patev S."/>
            <person name="Naranjo-Ortiz M."/>
            <person name="Looney B."/>
            <person name="Konkel Z."/>
            <person name="Slot J.C."/>
            <person name="Sakamoto Y."/>
            <person name="Steenwyk J.L."/>
            <person name="Rokas A."/>
            <person name="Carro J."/>
            <person name="Camarero S."/>
            <person name="Ferreira P."/>
            <person name="Molpeceres G."/>
            <person name="Ruiz-Duenas F.J."/>
            <person name="Serrano A."/>
            <person name="Henrissat B."/>
            <person name="Drula E."/>
            <person name="Hughes K.W."/>
            <person name="Mata J.L."/>
            <person name="Ishikawa N.K."/>
            <person name="Vargas-Isla R."/>
            <person name="Ushijima S."/>
            <person name="Smith C.A."/>
            <person name="Ahrendt S."/>
            <person name="Andreopoulos W."/>
            <person name="He G."/>
            <person name="Labutti K."/>
            <person name="Lipzen A."/>
            <person name="Ng V."/>
            <person name="Sandor L."/>
            <person name="Barry K."/>
            <person name="Martinez A.T."/>
            <person name="Xiao Y."/>
            <person name="Gibbons J.G."/>
            <person name="Terashima K."/>
            <person name="Hibbett D.S."/>
            <person name="Grigoriev I.V."/>
        </authorList>
    </citation>
    <scope>NUCLEOTIDE SEQUENCE</scope>
    <source>
        <strain evidence="2">TFB9207</strain>
    </source>
</reference>
<accession>A0AA38PCM9</accession>
<keyword evidence="3" id="KW-1185">Reference proteome</keyword>
<proteinExistence type="predicted"/>
<dbReference type="InterPro" id="IPR006616">
    <property type="entry name" value="DM9_repeat"/>
</dbReference>